<protein>
    <recommendedName>
        <fullName evidence="1">VWFA domain-containing protein</fullName>
    </recommendedName>
</protein>
<evidence type="ECO:0000313" key="3">
    <source>
        <dbReference type="Proteomes" id="UP000272010"/>
    </source>
</evidence>
<dbReference type="SUPFAM" id="SSF53300">
    <property type="entry name" value="vWA-like"/>
    <property type="match status" value="1"/>
</dbReference>
<dbReference type="PROSITE" id="PS50234">
    <property type="entry name" value="VWFA"/>
    <property type="match status" value="1"/>
</dbReference>
<dbReference type="CDD" id="cd00198">
    <property type="entry name" value="vWFA"/>
    <property type="match status" value="1"/>
</dbReference>
<feature type="domain" description="VWFA" evidence="1">
    <location>
        <begin position="70"/>
        <end position="254"/>
    </location>
</feature>
<dbReference type="Gene3D" id="3.40.50.410">
    <property type="entry name" value="von Willebrand factor, type A domain"/>
    <property type="match status" value="1"/>
</dbReference>
<dbReference type="RefSeq" id="WP_120443191.1">
    <property type="nucleotide sequence ID" value="NZ_CP031078.1"/>
</dbReference>
<accession>A0A386URT3</accession>
<dbReference type="Proteomes" id="UP000272010">
    <property type="component" value="Chromosome"/>
</dbReference>
<proteinExistence type="predicted"/>
<dbReference type="InterPro" id="IPR036465">
    <property type="entry name" value="vWFA_dom_sf"/>
</dbReference>
<gene>
    <name evidence="2" type="ORF">PY32053_03286</name>
</gene>
<dbReference type="EMBL" id="CP031078">
    <property type="protein sequence ID" value="AYF02860.1"/>
    <property type="molecule type" value="Genomic_DNA"/>
</dbReference>
<dbReference type="InterPro" id="IPR002035">
    <property type="entry name" value="VWF_A"/>
</dbReference>
<name>A0A386URT3_9RHOB</name>
<dbReference type="AlphaFoldDB" id="A0A386URT3"/>
<reference evidence="3" key="1">
    <citation type="submission" date="2018-07" db="EMBL/GenBank/DDBJ databases">
        <title>Genome Structure of the Opportunistic Pathogen Paracoccus yeei (Alphaproteobacteria) and Identification of Putative Virulence Factors.</title>
        <authorList>
            <person name="Lasek R."/>
            <person name="Szuplewska M."/>
            <person name="Mitura M."/>
            <person name="Decewicz P."/>
            <person name="Chmielowska C."/>
            <person name="Pawlot A."/>
            <person name="Sentkowska D."/>
            <person name="Czarnecki J."/>
            <person name="Bartosik D."/>
        </authorList>
    </citation>
    <scope>NUCLEOTIDE SEQUENCE [LARGE SCALE GENOMIC DNA]</scope>
    <source>
        <strain evidence="3">CCUG 32053</strain>
    </source>
</reference>
<organism evidence="2 3">
    <name type="scientific">Paracoccus yeei</name>
    <dbReference type="NCBI Taxonomy" id="147645"/>
    <lineage>
        <taxon>Bacteria</taxon>
        <taxon>Pseudomonadati</taxon>
        <taxon>Pseudomonadota</taxon>
        <taxon>Alphaproteobacteria</taxon>
        <taxon>Rhodobacterales</taxon>
        <taxon>Paracoccaceae</taxon>
        <taxon>Paracoccus</taxon>
    </lineage>
</organism>
<evidence type="ECO:0000313" key="2">
    <source>
        <dbReference type="EMBL" id="AYF02860.1"/>
    </source>
</evidence>
<evidence type="ECO:0000259" key="1">
    <source>
        <dbReference type="PROSITE" id="PS50234"/>
    </source>
</evidence>
<sequence>MRACGTGIDFLDFCPRPKSEFSILNERNRALVSERALRVEELRRSPECRAPEPHPANQAALQCQPPPTQETLVLMDASYSMAADFDLPPALVAAMDRNYTAMRAAHTVQERERLGEEIDRIYNQADTPRRPDRIDVARDALRPLLAGIQGTARIKLMTFATCGAPLQQEGAFAAGDQANYDRALDRISLRAKTALAEAIDQLPQQTTAGRSPDRPVNIIILADGEDNCSGDPCAAAARLRQSLPHANVSVVAIGNLATATSCVAKRANGRFLTAESARQLDLRLRQTAGQLDAAECAALGNSAPRPK</sequence>